<reference evidence="2" key="1">
    <citation type="submission" date="2023-07" db="EMBL/GenBank/DDBJ databases">
        <title>30 novel species of actinomycetes from the DSMZ collection.</title>
        <authorList>
            <person name="Nouioui I."/>
        </authorList>
    </citation>
    <scope>NUCLEOTIDE SEQUENCE [LARGE SCALE GENOMIC DNA]</scope>
    <source>
        <strain evidence="2">DSM 40932</strain>
    </source>
</reference>
<keyword evidence="2" id="KW-1185">Reference proteome</keyword>
<sequence length="347" mass="36251">MLKQGRTEKLTRFGRGYISVLGGIVLAGSLVVNPGSAVAEENPAVGIVDSAKISGDSGEEVTTGQSYEAAGSDVEAFGADIAAALGLRLAGAPIAEVYEGLDRTLTLHLVDGDGNNRLTVTRVKVDKDVPKSVFADDEESVKTQLLPDGGTLAVVSDGQSNRVGVLSPAGVLTFWDSTTFNGESPIAIGELTDAARSLAAKHDGVMEIGRAGATAKPSASAFAPAAAAAAARPKCKVTWNNLFIANRTPNVFASTSLQCDQAGDGALGAYVQQYRGSGIWVGVAGYVQAEKNKKLVTVIPNYTCRAWSANDKKQYRAAALLRQLKNKNGTWFGQNMINGPAKTFKCK</sequence>
<dbReference type="RefSeq" id="WP_311603179.1">
    <property type="nucleotide sequence ID" value="NZ_JAVRFG010000029.1"/>
</dbReference>
<dbReference type="EMBL" id="JAVRFG010000029">
    <property type="protein sequence ID" value="MDT0493184.1"/>
    <property type="molecule type" value="Genomic_DNA"/>
</dbReference>
<accession>A0ABU2W6D0</accession>
<organism evidence="1 2">
    <name type="scientific">Streptomyces stephensoniae</name>
    <dbReference type="NCBI Taxonomy" id="3375367"/>
    <lineage>
        <taxon>Bacteria</taxon>
        <taxon>Bacillati</taxon>
        <taxon>Actinomycetota</taxon>
        <taxon>Actinomycetes</taxon>
        <taxon>Kitasatosporales</taxon>
        <taxon>Streptomycetaceae</taxon>
        <taxon>Streptomyces</taxon>
    </lineage>
</organism>
<evidence type="ECO:0000313" key="1">
    <source>
        <dbReference type="EMBL" id="MDT0493184.1"/>
    </source>
</evidence>
<comment type="caution">
    <text evidence="1">The sequence shown here is derived from an EMBL/GenBank/DDBJ whole genome shotgun (WGS) entry which is preliminary data.</text>
</comment>
<dbReference type="Proteomes" id="UP001180556">
    <property type="component" value="Unassembled WGS sequence"/>
</dbReference>
<name>A0ABU2W6D0_9ACTN</name>
<gene>
    <name evidence="1" type="ORF">RM717_22025</name>
</gene>
<proteinExistence type="predicted"/>
<protein>
    <submittedName>
        <fullName evidence="1">Uncharacterized protein</fullName>
    </submittedName>
</protein>
<evidence type="ECO:0000313" key="2">
    <source>
        <dbReference type="Proteomes" id="UP001180556"/>
    </source>
</evidence>